<evidence type="ECO:0000256" key="2">
    <source>
        <dbReference type="SAM" id="SignalP"/>
    </source>
</evidence>
<protein>
    <submittedName>
        <fullName evidence="4">CBN-DGN-2 protein</fullName>
    </submittedName>
</protein>
<organism evidence="5">
    <name type="scientific">Caenorhabditis brenneri</name>
    <name type="common">Nematode worm</name>
    <dbReference type="NCBI Taxonomy" id="135651"/>
    <lineage>
        <taxon>Eukaryota</taxon>
        <taxon>Metazoa</taxon>
        <taxon>Ecdysozoa</taxon>
        <taxon>Nematoda</taxon>
        <taxon>Chromadorea</taxon>
        <taxon>Rhabditida</taxon>
        <taxon>Rhabditina</taxon>
        <taxon>Rhabditomorpha</taxon>
        <taxon>Rhabditoidea</taxon>
        <taxon>Rhabditidae</taxon>
        <taxon>Peloderinae</taxon>
        <taxon>Caenorhabditis</taxon>
    </lineage>
</organism>
<accession>G0MH60</accession>
<keyword evidence="2" id="KW-0732">Signal</keyword>
<keyword evidence="1" id="KW-1133">Transmembrane helix</keyword>
<evidence type="ECO:0000256" key="1">
    <source>
        <dbReference type="SAM" id="Phobius"/>
    </source>
</evidence>
<name>G0MH60_CAEBE</name>
<dbReference type="GO" id="GO:0016011">
    <property type="term" value="C:dystroglycan complex"/>
    <property type="evidence" value="ECO:0007669"/>
    <property type="project" value="TreeGrafter"/>
</dbReference>
<dbReference type="HOGENOM" id="CLU_706428_0_0_1"/>
<dbReference type="FunCoup" id="G0MH60">
    <property type="interactions" value="1017"/>
</dbReference>
<dbReference type="InParanoid" id="G0MH60"/>
<dbReference type="GO" id="GO:0021675">
    <property type="term" value="P:nerve development"/>
    <property type="evidence" value="ECO:0007669"/>
    <property type="project" value="TreeGrafter"/>
</dbReference>
<feature type="domain" description="Peptidase S72" evidence="3">
    <location>
        <begin position="165"/>
        <end position="277"/>
    </location>
</feature>
<dbReference type="Proteomes" id="UP000008068">
    <property type="component" value="Unassembled WGS sequence"/>
</dbReference>
<dbReference type="GO" id="GO:0042383">
    <property type="term" value="C:sarcolemma"/>
    <property type="evidence" value="ECO:0007669"/>
    <property type="project" value="TreeGrafter"/>
</dbReference>
<keyword evidence="1" id="KW-0472">Membrane</keyword>
<dbReference type="OMA" id="HEIDAMT"/>
<evidence type="ECO:0000313" key="5">
    <source>
        <dbReference type="Proteomes" id="UP000008068"/>
    </source>
</evidence>
<dbReference type="InterPro" id="IPR008465">
    <property type="entry name" value="DAG1_C"/>
</dbReference>
<feature type="transmembrane region" description="Helical" evidence="1">
    <location>
        <begin position="319"/>
        <end position="339"/>
    </location>
</feature>
<dbReference type="PROSITE" id="PS51699">
    <property type="entry name" value="SEA_DG"/>
    <property type="match status" value="1"/>
</dbReference>
<feature type="signal peptide" evidence="2">
    <location>
        <begin position="1"/>
        <end position="25"/>
    </location>
</feature>
<dbReference type="GO" id="GO:0043236">
    <property type="term" value="F:laminin binding"/>
    <property type="evidence" value="ECO:0007669"/>
    <property type="project" value="TreeGrafter"/>
</dbReference>
<dbReference type="GO" id="GO:0007411">
    <property type="term" value="P:axon guidance"/>
    <property type="evidence" value="ECO:0007669"/>
    <property type="project" value="TreeGrafter"/>
</dbReference>
<dbReference type="PANTHER" id="PTHR21559:SF21">
    <property type="entry name" value="DYSTROGLYCAN 1"/>
    <property type="match status" value="1"/>
</dbReference>
<sequence>MSDIGRIFFFASLVTTFGFVPFNSAAAIPSNLPQPSPNSKIPTLSQNDNYVMKHDSNGNLSPLGNSGAIILNQFEGRSEEPKWVFQCFKGTLCDIDFAKLNVSTASNLTVLTYLTRHNSWMIHKRNLTFTGFPPHKGLSQYILYTSSSGENREIPFQVRVKEYPAPNHMFDVVMKTPSAEQLQVNPQMFYWLVNDLSAALHGDISSITVQHIRGVGNYTEISFFNNTLSVEDCDQNAIGKMWNYIFSENNDKIRKHFIRLFGLYHEIHDVSLERTGDCAKRQDITDTSTSSSTHSEMFTKSPAEIVAAVFSWKTLVRTLAAVVVAVGLTVIIVVATMGWKKRNVEEQRNEEVELGIINPLHGIEQTEIPQIEPTDLNTHTTIESGVDEHDE</sequence>
<gene>
    <name evidence="4" type="primary">Cbn-dgn-2</name>
    <name evidence="4" type="ORF">CAEBREN_01705</name>
</gene>
<dbReference type="PANTHER" id="PTHR21559">
    <property type="entry name" value="DYSTROGLYCAN-RELATED"/>
    <property type="match status" value="1"/>
</dbReference>
<dbReference type="InterPro" id="IPR030398">
    <property type="entry name" value="SEA_DG_dom"/>
</dbReference>
<keyword evidence="1" id="KW-0812">Transmembrane</keyword>
<dbReference type="EMBL" id="GL379794">
    <property type="protein sequence ID" value="EGT57939.1"/>
    <property type="molecule type" value="Genomic_DNA"/>
</dbReference>
<dbReference type="AlphaFoldDB" id="G0MH60"/>
<dbReference type="Pfam" id="PF05454">
    <property type="entry name" value="DAG1"/>
    <property type="match status" value="1"/>
</dbReference>
<evidence type="ECO:0000313" key="4">
    <source>
        <dbReference type="EMBL" id="EGT57939.1"/>
    </source>
</evidence>
<evidence type="ECO:0000259" key="3">
    <source>
        <dbReference type="PROSITE" id="PS51699"/>
    </source>
</evidence>
<feature type="chain" id="PRO_5003403221" evidence="2">
    <location>
        <begin position="26"/>
        <end position="391"/>
    </location>
</feature>
<dbReference type="GO" id="GO:0002009">
    <property type="term" value="P:morphogenesis of an epithelium"/>
    <property type="evidence" value="ECO:0007669"/>
    <property type="project" value="TreeGrafter"/>
</dbReference>
<dbReference type="STRING" id="135651.G0MH60"/>
<proteinExistence type="predicted"/>
<keyword evidence="5" id="KW-1185">Reference proteome</keyword>
<reference evidence="5" key="1">
    <citation type="submission" date="2011-07" db="EMBL/GenBank/DDBJ databases">
        <authorList>
            <consortium name="Caenorhabditis brenneri Sequencing and Analysis Consortium"/>
            <person name="Wilson R.K."/>
        </authorList>
    </citation>
    <scope>NUCLEOTIDE SEQUENCE [LARGE SCALE GENOMIC DNA]</scope>
    <source>
        <strain evidence="5">PB2801</strain>
    </source>
</reference>
<dbReference type="eggNOG" id="KOG3781">
    <property type="taxonomic scope" value="Eukaryota"/>
</dbReference>